<proteinExistence type="predicted"/>
<evidence type="ECO:0000313" key="1">
    <source>
        <dbReference type="EMBL" id="KAG8084097.1"/>
    </source>
</evidence>
<reference evidence="1" key="2">
    <citation type="submission" date="2021-02" db="EMBL/GenBank/DDBJ databases">
        <authorList>
            <person name="Kimball J.A."/>
            <person name="Haas M.W."/>
            <person name="Macchietto M."/>
            <person name="Kono T."/>
            <person name="Duquette J."/>
            <person name="Shao M."/>
        </authorList>
    </citation>
    <scope>NUCLEOTIDE SEQUENCE</scope>
    <source>
        <tissue evidence="1">Fresh leaf tissue</tissue>
    </source>
</reference>
<comment type="caution">
    <text evidence="1">The sequence shown here is derived from an EMBL/GenBank/DDBJ whole genome shotgun (WGS) entry which is preliminary data.</text>
</comment>
<reference evidence="1" key="1">
    <citation type="journal article" date="2021" name="bioRxiv">
        <title>Whole Genome Assembly and Annotation of Northern Wild Rice, Zizania palustris L., Supports a Whole Genome Duplication in the Zizania Genus.</title>
        <authorList>
            <person name="Haas M."/>
            <person name="Kono T."/>
            <person name="Macchietto M."/>
            <person name="Millas R."/>
            <person name="McGilp L."/>
            <person name="Shao M."/>
            <person name="Duquette J."/>
            <person name="Hirsch C.N."/>
            <person name="Kimball J."/>
        </authorList>
    </citation>
    <scope>NUCLEOTIDE SEQUENCE</scope>
    <source>
        <tissue evidence="1">Fresh leaf tissue</tissue>
    </source>
</reference>
<sequence length="104" mass="11755">MVEPLAQVYHDQGKTDLVEEIGHSNRIELGTTIERAAYQASNLEDMLHQEQGRHAAFEVEAENLRPSQGTTEVEDLALQTERDMLVAKVQKLREEGVRPLGFKI</sequence>
<dbReference type="Proteomes" id="UP000729402">
    <property type="component" value="Unassembled WGS sequence"/>
</dbReference>
<evidence type="ECO:0000313" key="2">
    <source>
        <dbReference type="Proteomes" id="UP000729402"/>
    </source>
</evidence>
<name>A0A8J5TDY5_ZIZPA</name>
<dbReference type="EMBL" id="JAAALK010000082">
    <property type="protein sequence ID" value="KAG8084097.1"/>
    <property type="molecule type" value="Genomic_DNA"/>
</dbReference>
<keyword evidence="2" id="KW-1185">Reference proteome</keyword>
<gene>
    <name evidence="1" type="ORF">GUJ93_ZPchr0010g9717</name>
</gene>
<organism evidence="1 2">
    <name type="scientific">Zizania palustris</name>
    <name type="common">Northern wild rice</name>
    <dbReference type="NCBI Taxonomy" id="103762"/>
    <lineage>
        <taxon>Eukaryota</taxon>
        <taxon>Viridiplantae</taxon>
        <taxon>Streptophyta</taxon>
        <taxon>Embryophyta</taxon>
        <taxon>Tracheophyta</taxon>
        <taxon>Spermatophyta</taxon>
        <taxon>Magnoliopsida</taxon>
        <taxon>Liliopsida</taxon>
        <taxon>Poales</taxon>
        <taxon>Poaceae</taxon>
        <taxon>BOP clade</taxon>
        <taxon>Oryzoideae</taxon>
        <taxon>Oryzeae</taxon>
        <taxon>Zizaniinae</taxon>
        <taxon>Zizania</taxon>
    </lineage>
</organism>
<accession>A0A8J5TDY5</accession>
<dbReference type="AlphaFoldDB" id="A0A8J5TDY5"/>
<protein>
    <submittedName>
        <fullName evidence="1">Uncharacterized protein</fullName>
    </submittedName>
</protein>